<proteinExistence type="predicted"/>
<dbReference type="Gene3D" id="3.40.50.1820">
    <property type="entry name" value="alpha/beta hydrolase"/>
    <property type="match status" value="1"/>
</dbReference>
<dbReference type="EMBL" id="LQPE01000050">
    <property type="protein sequence ID" value="ORW07203.1"/>
    <property type="molecule type" value="Genomic_DNA"/>
</dbReference>
<sequence>MTTRRRHQIVLARDGVRLAVTDSRPARPAAATVMFCHGWCLSQASWGHQICSLERIYGADVRVIAFDHRGHGQSAPGPAPSYRPEQLADDLAQVLATLDVRGPLLLVGHSLGAMVLLAYLARPALDRPIDPDGLVLVATAAGQIAQRGLGRLLATPGIETLCRAGEHAPQRALRALAAPVCAALSRRIGCGPSQRATVASVVAAAVTTTALGFVTGLRSFDAYRVLSTIQARTVIITGEADVITPPEHSRDLAAGIAGAQLISLPGVGHMVPQQAPGVIVDAIASLINTARANSTVDALAGSLADTPAVACAAV</sequence>
<dbReference type="InterPro" id="IPR050471">
    <property type="entry name" value="AB_hydrolase"/>
</dbReference>
<dbReference type="OrthoDB" id="5422338at2"/>
<evidence type="ECO:0000313" key="3">
    <source>
        <dbReference type="EMBL" id="ORW07203.1"/>
    </source>
</evidence>
<dbReference type="PRINTS" id="PR00412">
    <property type="entry name" value="EPOXHYDRLASE"/>
</dbReference>
<dbReference type="AlphaFoldDB" id="A0A1X1Y7V6"/>
<dbReference type="PANTHER" id="PTHR43433:SF1">
    <property type="entry name" value="BLL5160 PROTEIN"/>
    <property type="match status" value="1"/>
</dbReference>
<dbReference type="Proteomes" id="UP000193487">
    <property type="component" value="Unassembled WGS sequence"/>
</dbReference>
<reference evidence="3 4" key="1">
    <citation type="submission" date="2016-01" db="EMBL/GenBank/DDBJ databases">
        <title>The new phylogeny of the genus Mycobacterium.</title>
        <authorList>
            <person name="Tarcisio F."/>
            <person name="Conor M."/>
            <person name="Antonella G."/>
            <person name="Elisabetta G."/>
            <person name="Giulia F.S."/>
            <person name="Sara T."/>
            <person name="Anna F."/>
            <person name="Clotilde B."/>
            <person name="Roberto B."/>
            <person name="Veronica D.S."/>
            <person name="Fabio R."/>
            <person name="Monica P."/>
            <person name="Olivier J."/>
            <person name="Enrico T."/>
            <person name="Nicola S."/>
        </authorList>
    </citation>
    <scope>NUCLEOTIDE SEQUENCE [LARGE SCALE GENOMIC DNA]</scope>
    <source>
        <strain evidence="3 4">DSM 45166</strain>
    </source>
</reference>
<dbReference type="PANTHER" id="PTHR43433">
    <property type="entry name" value="HYDROLASE, ALPHA/BETA FOLD FAMILY PROTEIN"/>
    <property type="match status" value="1"/>
</dbReference>
<keyword evidence="1" id="KW-0575">Peroxidase</keyword>
<accession>A0A1X1Y7V6</accession>
<dbReference type="GO" id="GO:0004601">
    <property type="term" value="F:peroxidase activity"/>
    <property type="evidence" value="ECO:0007669"/>
    <property type="project" value="UniProtKB-KW"/>
</dbReference>
<dbReference type="InterPro" id="IPR000073">
    <property type="entry name" value="AB_hydrolase_1"/>
</dbReference>
<keyword evidence="4" id="KW-1185">Reference proteome</keyword>
<dbReference type="InterPro" id="IPR000639">
    <property type="entry name" value="Epox_hydrolase-like"/>
</dbReference>
<dbReference type="SUPFAM" id="SSF53474">
    <property type="entry name" value="alpha/beta-Hydrolases"/>
    <property type="match status" value="1"/>
</dbReference>
<dbReference type="Pfam" id="PF12697">
    <property type="entry name" value="Abhydrolase_6"/>
    <property type="match status" value="1"/>
</dbReference>
<comment type="caution">
    <text evidence="3">The sequence shown here is derived from an EMBL/GenBank/DDBJ whole genome shotgun (WGS) entry which is preliminary data.</text>
</comment>
<gene>
    <name evidence="3" type="ORF">AWC14_25015</name>
</gene>
<organism evidence="3 4">
    <name type="scientific">Mycobacterium kyorinense</name>
    <dbReference type="NCBI Taxonomy" id="487514"/>
    <lineage>
        <taxon>Bacteria</taxon>
        <taxon>Bacillati</taxon>
        <taxon>Actinomycetota</taxon>
        <taxon>Actinomycetes</taxon>
        <taxon>Mycobacteriales</taxon>
        <taxon>Mycobacteriaceae</taxon>
        <taxon>Mycobacterium</taxon>
    </lineage>
</organism>
<keyword evidence="1" id="KW-0560">Oxidoreductase</keyword>
<evidence type="ECO:0000313" key="4">
    <source>
        <dbReference type="Proteomes" id="UP000193487"/>
    </source>
</evidence>
<dbReference type="PRINTS" id="PR00111">
    <property type="entry name" value="ABHYDROLASE"/>
</dbReference>
<evidence type="ECO:0000256" key="1">
    <source>
        <dbReference type="ARBA" id="ARBA00022559"/>
    </source>
</evidence>
<dbReference type="InterPro" id="IPR029058">
    <property type="entry name" value="AB_hydrolase_fold"/>
</dbReference>
<protein>
    <recommendedName>
        <fullName evidence="2">AB hydrolase-1 domain-containing protein</fullName>
    </recommendedName>
</protein>
<name>A0A1X1Y7V6_9MYCO</name>
<evidence type="ECO:0000259" key="2">
    <source>
        <dbReference type="Pfam" id="PF12697"/>
    </source>
</evidence>
<feature type="domain" description="AB hydrolase-1" evidence="2">
    <location>
        <begin position="33"/>
        <end position="282"/>
    </location>
</feature>